<sequence>MDAMKKMCFGHWRARSAAELRANARLGYEAYYDRIREVVPEGRRLEYTLGSGWEPLCAFLGVDVPQGVEFPRLNGQEAHSEKQMEQAREIMGQAALVVLPWVAAAVVLGAGAL</sequence>
<evidence type="ECO:0000256" key="1">
    <source>
        <dbReference type="SAM" id="Phobius"/>
    </source>
</evidence>
<keyword evidence="3" id="KW-1185">Reference proteome</keyword>
<dbReference type="InterPro" id="IPR027417">
    <property type="entry name" value="P-loop_NTPase"/>
</dbReference>
<proteinExistence type="predicted"/>
<dbReference type="InParanoid" id="A0A136IZI0"/>
<name>A0A136IZI0_9PEZI</name>
<dbReference type="STRING" id="196109.A0A136IZI0"/>
<dbReference type="EMBL" id="KQ964253">
    <property type="protein sequence ID" value="KXJ90332.1"/>
    <property type="molecule type" value="Genomic_DNA"/>
</dbReference>
<gene>
    <name evidence="2" type="ORF">Micbo1qcDRAFT_164884</name>
</gene>
<organism evidence="2 3">
    <name type="scientific">Microdochium bolleyi</name>
    <dbReference type="NCBI Taxonomy" id="196109"/>
    <lineage>
        <taxon>Eukaryota</taxon>
        <taxon>Fungi</taxon>
        <taxon>Dikarya</taxon>
        <taxon>Ascomycota</taxon>
        <taxon>Pezizomycotina</taxon>
        <taxon>Sordariomycetes</taxon>
        <taxon>Xylariomycetidae</taxon>
        <taxon>Xylariales</taxon>
        <taxon>Microdochiaceae</taxon>
        <taxon>Microdochium</taxon>
    </lineage>
</organism>
<feature type="non-terminal residue" evidence="2">
    <location>
        <position position="113"/>
    </location>
</feature>
<protein>
    <submittedName>
        <fullName evidence="2">Uncharacterized protein</fullName>
    </submittedName>
</protein>
<reference evidence="3" key="1">
    <citation type="submission" date="2016-02" db="EMBL/GenBank/DDBJ databases">
        <title>Draft genome sequence of Microdochium bolleyi, a fungal endophyte of beachgrass.</title>
        <authorList>
            <consortium name="DOE Joint Genome Institute"/>
            <person name="David A.S."/>
            <person name="May G."/>
            <person name="Haridas S."/>
            <person name="Lim J."/>
            <person name="Wang M."/>
            <person name="Labutti K."/>
            <person name="Lipzen A."/>
            <person name="Barry K."/>
            <person name="Grigoriev I.V."/>
        </authorList>
    </citation>
    <scope>NUCLEOTIDE SEQUENCE [LARGE SCALE GENOMIC DNA]</scope>
    <source>
        <strain evidence="3">J235TASD1</strain>
    </source>
</reference>
<keyword evidence="1" id="KW-0472">Membrane</keyword>
<feature type="transmembrane region" description="Helical" evidence="1">
    <location>
        <begin position="90"/>
        <end position="112"/>
    </location>
</feature>
<dbReference type="OrthoDB" id="408152at2759"/>
<keyword evidence="1" id="KW-0812">Transmembrane</keyword>
<dbReference type="AlphaFoldDB" id="A0A136IZI0"/>
<evidence type="ECO:0000313" key="3">
    <source>
        <dbReference type="Proteomes" id="UP000070501"/>
    </source>
</evidence>
<dbReference type="Proteomes" id="UP000070501">
    <property type="component" value="Unassembled WGS sequence"/>
</dbReference>
<dbReference type="PANTHER" id="PTHR36978:SF4">
    <property type="entry name" value="P-LOOP CONTAINING NUCLEOSIDE TRIPHOSPHATE HYDROLASE PROTEIN"/>
    <property type="match status" value="1"/>
</dbReference>
<keyword evidence="1" id="KW-1133">Transmembrane helix</keyword>
<evidence type="ECO:0000313" key="2">
    <source>
        <dbReference type="EMBL" id="KXJ90332.1"/>
    </source>
</evidence>
<dbReference type="InterPro" id="IPR040632">
    <property type="entry name" value="Sulfotransfer_4"/>
</dbReference>
<dbReference type="Gene3D" id="3.40.50.300">
    <property type="entry name" value="P-loop containing nucleotide triphosphate hydrolases"/>
    <property type="match status" value="1"/>
</dbReference>
<dbReference type="PANTHER" id="PTHR36978">
    <property type="entry name" value="P-LOOP CONTAINING NUCLEOTIDE TRIPHOSPHATE HYDROLASE"/>
    <property type="match status" value="1"/>
</dbReference>
<accession>A0A136IZI0</accession>
<dbReference type="Pfam" id="PF17784">
    <property type="entry name" value="Sulfotransfer_4"/>
    <property type="match status" value="1"/>
</dbReference>